<dbReference type="EMBL" id="QOUW02000277">
    <property type="protein sequence ID" value="RIV98752.1"/>
    <property type="molecule type" value="Genomic_DNA"/>
</dbReference>
<keyword evidence="2" id="KW-1133">Transmembrane helix</keyword>
<keyword evidence="2" id="KW-0472">Membrane</keyword>
<dbReference type="AlphaFoldDB" id="A0A8B3DD89"/>
<reference evidence="3 4" key="1">
    <citation type="submission" date="2018-08" db="EMBL/GenBank/DDBJ databases">
        <title>Vibrio harveyi strains pathogenic to white snook Centropomus viridis Lockington (1877) and potential probiotic bacteria.</title>
        <authorList>
            <person name="Soto-Rodriguez S."/>
            <person name="Gomez-Gil B."/>
            <person name="Lozano-Olvera R."/>
        </authorList>
    </citation>
    <scope>NUCLEOTIDE SEQUENCE [LARGE SCALE GENOMIC DNA]</scope>
    <source>
        <strain evidence="3 4">CAIM 1508</strain>
    </source>
</reference>
<keyword evidence="2" id="KW-0812">Transmembrane</keyword>
<feature type="region of interest" description="Disordered" evidence="1">
    <location>
        <begin position="247"/>
        <end position="266"/>
    </location>
</feature>
<comment type="caution">
    <text evidence="3">The sequence shown here is derived from an EMBL/GenBank/DDBJ whole genome shotgun (WGS) entry which is preliminary data.</text>
</comment>
<dbReference type="Proteomes" id="UP000253437">
    <property type="component" value="Unassembled WGS sequence"/>
</dbReference>
<evidence type="ECO:0000256" key="2">
    <source>
        <dbReference type="SAM" id="Phobius"/>
    </source>
</evidence>
<accession>A0A8B3DD89</accession>
<feature type="transmembrane region" description="Helical" evidence="2">
    <location>
        <begin position="91"/>
        <end position="110"/>
    </location>
</feature>
<protein>
    <submittedName>
        <fullName evidence="3">Uncharacterized protein</fullName>
    </submittedName>
</protein>
<evidence type="ECO:0000256" key="1">
    <source>
        <dbReference type="SAM" id="MobiDB-lite"/>
    </source>
</evidence>
<organism evidence="3 4">
    <name type="scientific">Vibrio harveyi</name>
    <name type="common">Beneckea harveyi</name>
    <dbReference type="NCBI Taxonomy" id="669"/>
    <lineage>
        <taxon>Bacteria</taxon>
        <taxon>Pseudomonadati</taxon>
        <taxon>Pseudomonadota</taxon>
        <taxon>Gammaproteobacteria</taxon>
        <taxon>Vibrionales</taxon>
        <taxon>Vibrionaceae</taxon>
        <taxon>Vibrio</taxon>
    </lineage>
</organism>
<name>A0A8B3DD89_VIBHA</name>
<proteinExistence type="predicted"/>
<evidence type="ECO:0000313" key="4">
    <source>
        <dbReference type="Proteomes" id="UP000253437"/>
    </source>
</evidence>
<evidence type="ECO:0000313" key="3">
    <source>
        <dbReference type="EMBL" id="RIV98752.1"/>
    </source>
</evidence>
<sequence>MFAVLLIVILTSGYIYSSKHLPSRYKMAKSDGWDLYFQVARRGFELSIGSALICVLIDFTDVIGEVLKKTTGLMYRPDFIQIPFSHSDLKLLVWAAFTVFFSYAVAWIKSRKYNVDRVRKLNMLQHVVRENPLESFITKATLSFVNDDEDSQVVCITLSSRKVYIGFCVGGNNVLHGNLEHVGIIPIRSGFRDKDNLNLVITNNYESYFLEENVHISEFVILIPTSEITTYQNFDLVAYEAIQQLEDPEENPNSVNDSDEGVKKVA</sequence>
<gene>
    <name evidence="3" type="ORF">DS957_028595</name>
</gene>